<dbReference type="AlphaFoldDB" id="B8MTT6"/>
<dbReference type="OrthoDB" id="4220372at2759"/>
<feature type="region of interest" description="Disordered" evidence="1">
    <location>
        <begin position="74"/>
        <end position="94"/>
    </location>
</feature>
<name>B8MTT6_TALSN</name>
<dbReference type="PANTHER" id="PTHR38791">
    <property type="entry name" value="ZN(II)2CYS6 TRANSCRIPTION FACTOR (EUROFUNG)-RELATED-RELATED"/>
    <property type="match status" value="1"/>
</dbReference>
<proteinExistence type="predicted"/>
<dbReference type="InterPro" id="IPR053175">
    <property type="entry name" value="DHMBA_Reg_Transcription_Factor"/>
</dbReference>
<keyword evidence="3" id="KW-1185">Reference proteome</keyword>
<evidence type="ECO:0008006" key="4">
    <source>
        <dbReference type="Google" id="ProtNLM"/>
    </source>
</evidence>
<sequence>MYWLVKYDGLQRSCPGLSKVQRPTRQGKILFELQLCDLKRPICQQCARLKFSCPGYGHDLDVILRNQTVAVVSRNRRKDERKRQSRSSAQVMSSTVHKSLAQSVELRALTFLFTSSTILSKKDSRSSHGHLDFLRHLYDKTASDSALARATTWFAVLVLGLCDSGSKRLYCPEMDRLMSRALQSISNALKNPSDSITNETLTAVILLAHGDYLQYKRPQAITQTDIKMRMLVHQDGAEALIKKRNRSNFQDDTSIALFDAVRHNAVGLAFAGTRPMDQNYAMWTLFNDDKVRQLCDSYTFATELDACCLVILSLKNDIAREDVNTYTKLQTDLSSLLERLICWSRSLPNEWVLGLSTGQNPEIKSLDVCYLFNDWYLLQLAVRHLLKELRLKTMGPVFYASDFSDELDLIDNIMASESLFISTEQSISSDPHVADKLGEGRRLFYQTVEHLELIISDALEKLVLPHTISLCYRNVLTWGERER</sequence>
<evidence type="ECO:0000256" key="1">
    <source>
        <dbReference type="SAM" id="MobiDB-lite"/>
    </source>
</evidence>
<protein>
    <recommendedName>
        <fullName evidence="4">Zn(2)-C6 fungal-type domain-containing protein</fullName>
    </recommendedName>
</protein>
<evidence type="ECO:0000313" key="3">
    <source>
        <dbReference type="Proteomes" id="UP000001745"/>
    </source>
</evidence>
<evidence type="ECO:0000313" key="2">
    <source>
        <dbReference type="EMBL" id="EED12571.1"/>
    </source>
</evidence>
<dbReference type="EMBL" id="EQ962660">
    <property type="protein sequence ID" value="EED12571.1"/>
    <property type="molecule type" value="Genomic_DNA"/>
</dbReference>
<dbReference type="PhylomeDB" id="B8MTT6"/>
<gene>
    <name evidence="2" type="ORF">TSTA_006010</name>
</gene>
<accession>B8MTT6</accession>
<dbReference type="RefSeq" id="XP_002488225.1">
    <property type="nucleotide sequence ID" value="XM_002488180.1"/>
</dbReference>
<dbReference type="VEuPathDB" id="FungiDB:TSTA_006010"/>
<organism evidence="2 3">
    <name type="scientific">Talaromyces stipitatus (strain ATCC 10500 / CBS 375.48 / QM 6759 / NRRL 1006)</name>
    <name type="common">Penicillium stipitatum</name>
    <dbReference type="NCBI Taxonomy" id="441959"/>
    <lineage>
        <taxon>Eukaryota</taxon>
        <taxon>Fungi</taxon>
        <taxon>Dikarya</taxon>
        <taxon>Ascomycota</taxon>
        <taxon>Pezizomycotina</taxon>
        <taxon>Eurotiomycetes</taxon>
        <taxon>Eurotiomycetidae</taxon>
        <taxon>Eurotiales</taxon>
        <taxon>Trichocomaceae</taxon>
        <taxon>Talaromyces</taxon>
        <taxon>Talaromyces sect. Talaromyces</taxon>
    </lineage>
</organism>
<dbReference type="Proteomes" id="UP000001745">
    <property type="component" value="Unassembled WGS sequence"/>
</dbReference>
<reference evidence="3" key="1">
    <citation type="journal article" date="2015" name="Genome Announc.">
        <title>Genome sequence of the AIDS-associated pathogen Penicillium marneffei (ATCC18224) and its near taxonomic relative Talaromyces stipitatus (ATCC10500).</title>
        <authorList>
            <person name="Nierman W.C."/>
            <person name="Fedorova-Abrams N.D."/>
            <person name="Andrianopoulos A."/>
        </authorList>
    </citation>
    <scope>NUCLEOTIDE SEQUENCE [LARGE SCALE GENOMIC DNA]</scope>
    <source>
        <strain evidence="3">ATCC 10500 / CBS 375.48 / QM 6759 / NRRL 1006</strain>
    </source>
</reference>
<dbReference type="HOGENOM" id="CLU_565221_0_0_1"/>
<dbReference type="InParanoid" id="B8MTT6"/>
<dbReference type="GeneID" id="8105574"/>
<dbReference type="OMA" id="CEMEWID"/>